<dbReference type="EMBL" id="CAXHTB010000015">
    <property type="protein sequence ID" value="CAL0321528.1"/>
    <property type="molecule type" value="Genomic_DNA"/>
</dbReference>
<reference evidence="2 3" key="1">
    <citation type="submission" date="2024-03" db="EMBL/GenBank/DDBJ databases">
        <authorList>
            <person name="Martinez-Hernandez J."/>
        </authorList>
    </citation>
    <scope>NUCLEOTIDE SEQUENCE [LARGE SCALE GENOMIC DNA]</scope>
</reference>
<accession>A0AAV1XIQ1</accession>
<evidence type="ECO:0000313" key="3">
    <source>
        <dbReference type="Proteomes" id="UP001497480"/>
    </source>
</evidence>
<keyword evidence="3" id="KW-1185">Reference proteome</keyword>
<name>A0AAV1XIQ1_LUPLU</name>
<protein>
    <submittedName>
        <fullName evidence="2">Uncharacterized protein</fullName>
    </submittedName>
</protein>
<proteinExistence type="predicted"/>
<sequence length="57" mass="6179">MGRVGSDISITHYIGVSVSKHAAYLPRTAVRTPNGLKLRPSPASYPSRQLCGRLDNL</sequence>
<dbReference type="AlphaFoldDB" id="A0AAV1XIQ1"/>
<gene>
    <name evidence="2" type="ORF">LLUT_LOCUS22588</name>
</gene>
<organism evidence="2 3">
    <name type="scientific">Lupinus luteus</name>
    <name type="common">European yellow lupine</name>
    <dbReference type="NCBI Taxonomy" id="3873"/>
    <lineage>
        <taxon>Eukaryota</taxon>
        <taxon>Viridiplantae</taxon>
        <taxon>Streptophyta</taxon>
        <taxon>Embryophyta</taxon>
        <taxon>Tracheophyta</taxon>
        <taxon>Spermatophyta</taxon>
        <taxon>Magnoliopsida</taxon>
        <taxon>eudicotyledons</taxon>
        <taxon>Gunneridae</taxon>
        <taxon>Pentapetalae</taxon>
        <taxon>rosids</taxon>
        <taxon>fabids</taxon>
        <taxon>Fabales</taxon>
        <taxon>Fabaceae</taxon>
        <taxon>Papilionoideae</taxon>
        <taxon>50 kb inversion clade</taxon>
        <taxon>genistoids sensu lato</taxon>
        <taxon>core genistoids</taxon>
        <taxon>Genisteae</taxon>
        <taxon>Lupinus</taxon>
    </lineage>
</organism>
<comment type="caution">
    <text evidence="2">The sequence shown here is derived from an EMBL/GenBank/DDBJ whole genome shotgun (WGS) entry which is preliminary data.</text>
</comment>
<dbReference type="Proteomes" id="UP001497480">
    <property type="component" value="Unassembled WGS sequence"/>
</dbReference>
<feature type="region of interest" description="Disordered" evidence="1">
    <location>
        <begin position="33"/>
        <end position="57"/>
    </location>
</feature>
<evidence type="ECO:0000313" key="2">
    <source>
        <dbReference type="EMBL" id="CAL0321528.1"/>
    </source>
</evidence>
<evidence type="ECO:0000256" key="1">
    <source>
        <dbReference type="SAM" id="MobiDB-lite"/>
    </source>
</evidence>